<dbReference type="InterPro" id="IPR005821">
    <property type="entry name" value="Ion_trans_dom"/>
</dbReference>
<feature type="transmembrane region" description="Helical" evidence="6">
    <location>
        <begin position="584"/>
        <end position="608"/>
    </location>
</feature>
<evidence type="ECO:0000256" key="6">
    <source>
        <dbReference type="SAM" id="Phobius"/>
    </source>
</evidence>
<dbReference type="InterPro" id="IPR028823">
    <property type="entry name" value="NALCN"/>
</dbReference>
<evidence type="ECO:0000256" key="1">
    <source>
        <dbReference type="ARBA" id="ARBA00004141"/>
    </source>
</evidence>
<feature type="transmembrane region" description="Helical" evidence="6">
    <location>
        <begin position="64"/>
        <end position="88"/>
    </location>
</feature>
<dbReference type="AlphaFoldDB" id="A0A8S4A8R7"/>
<gene>
    <name evidence="8" type="ORF">CUNI_LOCUS22163</name>
</gene>
<feature type="transmembrane region" description="Helical" evidence="6">
    <location>
        <begin position="188"/>
        <end position="210"/>
    </location>
</feature>
<protein>
    <recommendedName>
        <fullName evidence="7">Ion transport domain-containing protein</fullName>
    </recommendedName>
</protein>
<feature type="transmembrane region" description="Helical" evidence="6">
    <location>
        <begin position="628"/>
        <end position="656"/>
    </location>
</feature>
<evidence type="ECO:0000256" key="4">
    <source>
        <dbReference type="ARBA" id="ARBA00023136"/>
    </source>
</evidence>
<dbReference type="SUPFAM" id="SSF81324">
    <property type="entry name" value="Voltage-gated potassium channels"/>
    <property type="match status" value="3"/>
</dbReference>
<dbReference type="PANTHER" id="PTHR46141">
    <property type="entry name" value="SODIUM LEAK CHANNEL NON-SELECTIVE PROTEIN"/>
    <property type="match status" value="1"/>
</dbReference>
<keyword evidence="2 6" id="KW-0812">Transmembrane</keyword>
<dbReference type="InterPro" id="IPR027359">
    <property type="entry name" value="Volt_channel_dom_sf"/>
</dbReference>
<dbReference type="FunFam" id="1.20.120.350:FF:000030">
    <property type="entry name" value="sodium leak channel non-selective protein"/>
    <property type="match status" value="1"/>
</dbReference>
<sequence>MLVNRKTSFKDGMPMADYGPDENLNDNADIEWVNKGWVRRLLRVCAFVSVVSVSMNTPKTFEKYPFLLYLTFTLDLLIMILFTAELVAKMHVRGVWKAEASYLRDRWCQFDGVMVLCLWGSVILQVLIFCLFVVSKFYNRFFIYVLKLVELFAPPRPLILVRVFRNFLKFQLPKNRINSIFKRSSQQIYNVTIFFLFFMSLYGFLGVQFFGKLKHRCVRPGTQPDNVTLFDLAVPDTFCSPDDDPDSGYHCQNGMICMELTMSPEVMGFIGFDHLPTSVFTVYQAASQEGWVFLMYNAIDSLQSWKAYLYFISLIFFLAWLVKNVFIAVIIETFAEIRVQFQQMWGSRGGKAESDASQVIQNDGGAWRLVMVDENKTNGLAPPIFQRVLRSNFFHTFILIMVLVDAITAASLRFDHYTKKPEDKLDGFYYAEVVLTVLFSLEALFKIWCLGLRGYLKRSLHVFELVLVFGTALHIIPYFYRSPLTSFQVMRLFRLIKASPMLEGFCFKIFGPPKKLGSLILFTMCLLIIASSISLQLFCFIEDFDKFETFDQAFKSMFQIMCSEGWIDVPNDLMNSLSDTSIQILVAVYFIIFHLFVNVAFMSMFQILTQKGWIEVMHVTMSETGEKVAPFVAIYFICYHLFVTLIVISLFVAVILDNLELDEDIKKLKQLKLREQSLETQEMLPLRLRIFSKFPDHPQMVRLYKMPNDFEISDIRESFIRQFTGLDNSLNLVVDSQEQAENVSPDLKSTYTKLIKSPMHESRCGGAVEKKTAITGIIREANQQKMISGGSAQLVPVGGRTMSILAHQHQIRMERTTRGGSRPTSLKLKAHPNVKENGDVNPHTSLMGARRTDDFDIKDIQQKKQQAEQKRNQQEVDLRENHPFFDTPLFLVGRESKLRKICEMIVNAKYNYVLRDPDTGKKIKSKYKQLHKLLGLVTYLDWVMIIVTILSCISMMFETPRNRIMENPVLQIAEYAFVVCMSIEMALKITSNGLLFTPKAVVNDFSGVLDLYIYGVSVVFMCWMPRSVEPHSREQILMILRCCRPLRIYSLVPHMRRVVYELVRGFKEIVL</sequence>
<dbReference type="Gene3D" id="1.20.120.350">
    <property type="entry name" value="Voltage-gated potassium channels. Chain C"/>
    <property type="match status" value="3"/>
</dbReference>
<dbReference type="PANTHER" id="PTHR46141:SF1">
    <property type="entry name" value="SODIUM LEAK CHANNEL NALCN"/>
    <property type="match status" value="1"/>
</dbReference>
<feature type="transmembrane region" description="Helical" evidence="6">
    <location>
        <begin position="460"/>
        <end position="480"/>
    </location>
</feature>
<feature type="transmembrane region" description="Helical" evidence="6">
    <location>
        <begin position="113"/>
        <end position="135"/>
    </location>
</feature>
<feature type="transmembrane region" description="Helical" evidence="6">
    <location>
        <begin position="307"/>
        <end position="331"/>
    </location>
</feature>
<accession>A0A8S4A8R7</accession>
<dbReference type="OrthoDB" id="10069766at2759"/>
<feature type="domain" description="Ion transport" evidence="7">
    <location>
        <begin position="392"/>
        <end position="605"/>
    </location>
</feature>
<feature type="transmembrane region" description="Helical" evidence="6">
    <location>
        <begin position="933"/>
        <end position="957"/>
    </location>
</feature>
<evidence type="ECO:0000313" key="9">
    <source>
        <dbReference type="Proteomes" id="UP000678393"/>
    </source>
</evidence>
<dbReference type="Gene3D" id="1.10.287.70">
    <property type="match status" value="3"/>
</dbReference>
<keyword evidence="4 6" id="KW-0472">Membrane</keyword>
<organism evidence="8 9">
    <name type="scientific">Candidula unifasciata</name>
    <dbReference type="NCBI Taxonomy" id="100452"/>
    <lineage>
        <taxon>Eukaryota</taxon>
        <taxon>Metazoa</taxon>
        <taxon>Spiralia</taxon>
        <taxon>Lophotrochozoa</taxon>
        <taxon>Mollusca</taxon>
        <taxon>Gastropoda</taxon>
        <taxon>Heterobranchia</taxon>
        <taxon>Euthyneura</taxon>
        <taxon>Panpulmonata</taxon>
        <taxon>Eupulmonata</taxon>
        <taxon>Stylommatophora</taxon>
        <taxon>Helicina</taxon>
        <taxon>Helicoidea</taxon>
        <taxon>Geomitridae</taxon>
        <taxon>Candidula</taxon>
    </lineage>
</organism>
<reference evidence="8" key="1">
    <citation type="submission" date="2021-04" db="EMBL/GenBank/DDBJ databases">
        <authorList>
            <consortium name="Molecular Ecology Group"/>
        </authorList>
    </citation>
    <scope>NUCLEOTIDE SEQUENCE</scope>
</reference>
<dbReference type="Pfam" id="PF00520">
    <property type="entry name" value="Ion_trans"/>
    <property type="match status" value="3"/>
</dbReference>
<feature type="transmembrane region" description="Helical" evidence="6">
    <location>
        <begin position="519"/>
        <end position="541"/>
    </location>
</feature>
<dbReference type="EMBL" id="CAJHNH020008547">
    <property type="protein sequence ID" value="CAG5136605.1"/>
    <property type="molecule type" value="Genomic_DNA"/>
</dbReference>
<keyword evidence="3 6" id="KW-1133">Transmembrane helix</keyword>
<dbReference type="GO" id="GO:0005261">
    <property type="term" value="F:monoatomic cation channel activity"/>
    <property type="evidence" value="ECO:0007669"/>
    <property type="project" value="InterPro"/>
</dbReference>
<keyword evidence="9" id="KW-1185">Reference proteome</keyword>
<comment type="caution">
    <text evidence="8">The sequence shown here is derived from an EMBL/GenBank/DDBJ whole genome shotgun (WGS) entry which is preliminary data.</text>
</comment>
<dbReference type="GO" id="GO:0032230">
    <property type="term" value="P:positive regulation of synaptic transmission, GABAergic"/>
    <property type="evidence" value="ECO:0007669"/>
    <property type="project" value="TreeGrafter"/>
</dbReference>
<comment type="subcellular location">
    <subcellularLocation>
        <location evidence="1">Membrane</location>
        <topology evidence="1">Multi-pass membrane protein</topology>
    </subcellularLocation>
</comment>
<feature type="domain" description="Ion transport" evidence="7">
    <location>
        <begin position="939"/>
        <end position="1070"/>
    </location>
</feature>
<name>A0A8S4A8R7_9EUPU</name>
<feature type="transmembrane region" description="Helical" evidence="6">
    <location>
        <begin position="393"/>
        <end position="412"/>
    </location>
</feature>
<dbReference type="GO" id="GO:0032224">
    <property type="term" value="P:positive regulation of synaptic transmission, cholinergic"/>
    <property type="evidence" value="ECO:0007669"/>
    <property type="project" value="TreeGrafter"/>
</dbReference>
<evidence type="ECO:0000256" key="5">
    <source>
        <dbReference type="SAM" id="MobiDB-lite"/>
    </source>
</evidence>
<proteinExistence type="predicted"/>
<feature type="non-terminal residue" evidence="8">
    <location>
        <position position="1071"/>
    </location>
</feature>
<feature type="domain" description="Ion transport" evidence="7">
    <location>
        <begin position="43"/>
        <end position="340"/>
    </location>
</feature>
<evidence type="ECO:0000313" key="8">
    <source>
        <dbReference type="EMBL" id="CAG5136605.1"/>
    </source>
</evidence>
<evidence type="ECO:0000256" key="2">
    <source>
        <dbReference type="ARBA" id="ARBA00022692"/>
    </source>
</evidence>
<dbReference type="Proteomes" id="UP000678393">
    <property type="component" value="Unassembled WGS sequence"/>
</dbReference>
<feature type="region of interest" description="Disordered" evidence="5">
    <location>
        <begin position="813"/>
        <end position="853"/>
    </location>
</feature>
<evidence type="ECO:0000256" key="3">
    <source>
        <dbReference type="ARBA" id="ARBA00022989"/>
    </source>
</evidence>
<evidence type="ECO:0000259" key="7">
    <source>
        <dbReference type="Pfam" id="PF00520"/>
    </source>
</evidence>
<dbReference type="GO" id="GO:0005886">
    <property type="term" value="C:plasma membrane"/>
    <property type="evidence" value="ECO:0007669"/>
    <property type="project" value="TreeGrafter"/>
</dbReference>
<feature type="transmembrane region" description="Helical" evidence="6">
    <location>
        <begin position="427"/>
        <end position="448"/>
    </location>
</feature>